<comment type="caution">
    <text evidence="2">The sequence shown here is derived from an EMBL/GenBank/DDBJ whole genome shotgun (WGS) entry which is preliminary data.</text>
</comment>
<protein>
    <submittedName>
        <fullName evidence="2">Unnamed product</fullName>
    </submittedName>
</protein>
<gene>
    <name evidence="2" type="ORF">OT_ostta04g04630</name>
</gene>
<evidence type="ECO:0000256" key="1">
    <source>
        <dbReference type="SAM" id="Phobius"/>
    </source>
</evidence>
<evidence type="ECO:0000313" key="3">
    <source>
        <dbReference type="Proteomes" id="UP000009170"/>
    </source>
</evidence>
<name>A0A090N394_OSTTA</name>
<keyword evidence="1" id="KW-0472">Membrane</keyword>
<dbReference type="AlphaFoldDB" id="A0A090N394"/>
<dbReference type="InParanoid" id="A0A090N394"/>
<proteinExistence type="predicted"/>
<keyword evidence="1" id="KW-0812">Transmembrane</keyword>
<dbReference type="RefSeq" id="XP_022838849.1">
    <property type="nucleotide sequence ID" value="XM_022984597.1"/>
</dbReference>
<reference evidence="3" key="1">
    <citation type="journal article" date="2006" name="Proc. Natl. Acad. Sci. U.S.A.">
        <title>Genome analysis of the smallest free-living eukaryote Ostreococcus tauri unveils many unique features.</title>
        <authorList>
            <person name="Derelle E."/>
            <person name="Ferraz C."/>
            <person name="Rombauts S."/>
            <person name="Rouze P."/>
            <person name="Worden A.Z."/>
            <person name="Robbens S."/>
            <person name="Partensky F."/>
            <person name="Degroeve S."/>
            <person name="Echeynie S."/>
            <person name="Cooke R."/>
            <person name="Saeys Y."/>
            <person name="Wuyts J."/>
            <person name="Jabbari K."/>
            <person name="Bowler C."/>
            <person name="Panaud O."/>
            <person name="Piegu B."/>
            <person name="Ball S.G."/>
            <person name="Ral J.-P."/>
            <person name="Bouget F.-Y."/>
            <person name="Piganeau G."/>
            <person name="De Baets B."/>
            <person name="Picard A."/>
            <person name="Delseny M."/>
            <person name="Demaille J."/>
            <person name="Van de Peer Y."/>
            <person name="Moreau H."/>
        </authorList>
    </citation>
    <scope>NUCLEOTIDE SEQUENCE [LARGE SCALE GENOMIC DNA]</scope>
    <source>
        <strain evidence="3">OTTH 0595 / CCAP 157/2 / RCC745</strain>
    </source>
</reference>
<feature type="transmembrane region" description="Helical" evidence="1">
    <location>
        <begin position="170"/>
        <end position="194"/>
    </location>
</feature>
<dbReference type="GeneID" id="9833202"/>
<accession>A0A090N394</accession>
<dbReference type="Proteomes" id="UP000009170">
    <property type="component" value="Unassembled WGS sequence"/>
</dbReference>
<keyword evidence="1" id="KW-1133">Transmembrane helix</keyword>
<dbReference type="EMBL" id="CAID01000004">
    <property type="protein sequence ID" value="CEF97723.1"/>
    <property type="molecule type" value="Genomic_DNA"/>
</dbReference>
<reference evidence="2 3" key="2">
    <citation type="journal article" date="2014" name="BMC Genomics">
        <title>An improved genome of the model marine alga Ostreococcus tauri unfolds by assessing Illumina de novo assemblies.</title>
        <authorList>
            <person name="Blanc-Mathieu R."/>
            <person name="Verhelst B."/>
            <person name="Derelle E."/>
            <person name="Rombauts S."/>
            <person name="Bouget F.Y."/>
            <person name="Carre I."/>
            <person name="Chateau A."/>
            <person name="Eyre-Walker A."/>
            <person name="Grimsley N."/>
            <person name="Moreau H."/>
            <person name="Piegu B."/>
            <person name="Rivals E."/>
            <person name="Schackwitz W."/>
            <person name="Van de Peer Y."/>
            <person name="Piganeau G."/>
        </authorList>
    </citation>
    <scope>NUCLEOTIDE SEQUENCE [LARGE SCALE GENOMIC DNA]</scope>
    <source>
        <strain evidence="3">OTTH 0595 / CCAP 157/2 / RCC745</strain>
    </source>
</reference>
<organism evidence="2 3">
    <name type="scientific">Ostreococcus tauri</name>
    <name type="common">Marine green alga</name>
    <dbReference type="NCBI Taxonomy" id="70448"/>
    <lineage>
        <taxon>Eukaryota</taxon>
        <taxon>Viridiplantae</taxon>
        <taxon>Chlorophyta</taxon>
        <taxon>Mamiellophyceae</taxon>
        <taxon>Mamiellales</taxon>
        <taxon>Bathycoccaceae</taxon>
        <taxon>Ostreococcus</taxon>
    </lineage>
</organism>
<keyword evidence="3" id="KW-1185">Reference proteome</keyword>
<dbReference type="KEGG" id="ota:OT_ostta04g04630"/>
<evidence type="ECO:0000313" key="2">
    <source>
        <dbReference type="EMBL" id="CEF97723.1"/>
    </source>
</evidence>
<sequence length="244" mass="25889">MSYSCANHAGCSSVSGHYCAAVVNSTTGSCRQCEECAQWSDAIDSVCPSSCASANVGSKSSTTAEELYNAYGYWSRVRDEGRDVIAVGCLKSAEEATRVTSGALKGRKGGCAPVFTKKAVSRWCQLDELTLRYPFNSCIATASNDYCGVGEKAVCVANSYYDCCPLQKGVVAGVSIAVGIVLIIVNVLICRSCYTRKLIKRMDVWSDPAVKQAAMRASMKHPKLSMRIRGAAPAPAPAPAPDQP</sequence>